<evidence type="ECO:0000313" key="3">
    <source>
        <dbReference type="Proteomes" id="UP000717996"/>
    </source>
</evidence>
<organism evidence="2 3">
    <name type="scientific">Rhizopus oryzae</name>
    <name type="common">Mucormycosis agent</name>
    <name type="synonym">Rhizopus arrhizus var. delemar</name>
    <dbReference type="NCBI Taxonomy" id="64495"/>
    <lineage>
        <taxon>Eukaryota</taxon>
        <taxon>Fungi</taxon>
        <taxon>Fungi incertae sedis</taxon>
        <taxon>Mucoromycota</taxon>
        <taxon>Mucoromycotina</taxon>
        <taxon>Mucoromycetes</taxon>
        <taxon>Mucorales</taxon>
        <taxon>Mucorineae</taxon>
        <taxon>Rhizopodaceae</taxon>
        <taxon>Rhizopus</taxon>
    </lineage>
</organism>
<sequence length="223" mass="25691">MLKHSQTYLRNSSESNNSRYNKRLSSCSRTELSQLHEKNLQMLNNSAILQKLSDKGAKLRETNELIEALLIDERTATAQDTITVDNTQTTSHCPLTRKLEAMSLLTARQGARKKSVDLANQQALYHNHLPKRLLKIKRNHHHPIELEKAKARMLTMDESLKLQISNHEDTFDVNNPSLHLLKSLNLSVSQIPQNDNNQEYVLPLEEEQEQESIHYNHDPMIVD</sequence>
<feature type="compositionally biased region" description="Low complexity" evidence="1">
    <location>
        <begin position="10"/>
        <end position="19"/>
    </location>
</feature>
<feature type="region of interest" description="Disordered" evidence="1">
    <location>
        <begin position="1"/>
        <end position="25"/>
    </location>
</feature>
<evidence type="ECO:0000313" key="2">
    <source>
        <dbReference type="EMBL" id="KAG1539574.1"/>
    </source>
</evidence>
<comment type="caution">
    <text evidence="2">The sequence shown here is derived from an EMBL/GenBank/DDBJ whole genome shotgun (WGS) entry which is preliminary data.</text>
</comment>
<accession>A0A9P6Y541</accession>
<dbReference type="AlphaFoldDB" id="A0A9P6Y541"/>
<name>A0A9P6Y541_RHIOR</name>
<dbReference type="EMBL" id="JAANIT010001588">
    <property type="protein sequence ID" value="KAG1539574.1"/>
    <property type="molecule type" value="Genomic_DNA"/>
</dbReference>
<proteinExistence type="predicted"/>
<protein>
    <submittedName>
        <fullName evidence="2">Uncharacterized protein</fullName>
    </submittedName>
</protein>
<reference evidence="2" key="1">
    <citation type="journal article" date="2020" name="Microb. Genom.">
        <title>Genetic diversity of clinical and environmental Mucorales isolates obtained from an investigation of mucormycosis cases among solid organ transplant recipients.</title>
        <authorList>
            <person name="Nguyen M.H."/>
            <person name="Kaul D."/>
            <person name="Muto C."/>
            <person name="Cheng S.J."/>
            <person name="Richter R.A."/>
            <person name="Bruno V.M."/>
            <person name="Liu G."/>
            <person name="Beyhan S."/>
            <person name="Sundermann A.J."/>
            <person name="Mounaud S."/>
            <person name="Pasculle A.W."/>
            <person name="Nierman W.C."/>
            <person name="Driscoll E."/>
            <person name="Cumbie R."/>
            <person name="Clancy C.J."/>
            <person name="Dupont C.L."/>
        </authorList>
    </citation>
    <scope>NUCLEOTIDE SEQUENCE</scope>
    <source>
        <strain evidence="2">GL16</strain>
    </source>
</reference>
<evidence type="ECO:0000256" key="1">
    <source>
        <dbReference type="SAM" id="MobiDB-lite"/>
    </source>
</evidence>
<gene>
    <name evidence="2" type="ORF">G6F51_009056</name>
</gene>
<dbReference type="Proteomes" id="UP000717996">
    <property type="component" value="Unassembled WGS sequence"/>
</dbReference>